<feature type="region of interest" description="Disordered" evidence="5">
    <location>
        <begin position="1"/>
        <end position="34"/>
    </location>
</feature>
<accession>F4QET7</accession>
<proteinExistence type="inferred from homology"/>
<dbReference type="OMA" id="RIVHHSG"/>
<protein>
    <recommendedName>
        <fullName evidence="4">40S ribosomal protein S25</fullName>
    </recommendedName>
</protein>
<dbReference type="OrthoDB" id="10263513at2759"/>
<dbReference type="PANTHER" id="PTHR12850">
    <property type="entry name" value="40S RIBOSOMAL PROTEIN S25"/>
    <property type="match status" value="1"/>
</dbReference>
<evidence type="ECO:0000313" key="6">
    <source>
        <dbReference type="EMBL" id="EGG14144.1"/>
    </source>
</evidence>
<organism evidence="6 7">
    <name type="scientific">Cavenderia fasciculata</name>
    <name type="common">Slime mold</name>
    <name type="synonym">Dictyostelium fasciculatum</name>
    <dbReference type="NCBI Taxonomy" id="261658"/>
    <lineage>
        <taxon>Eukaryota</taxon>
        <taxon>Amoebozoa</taxon>
        <taxon>Evosea</taxon>
        <taxon>Eumycetozoa</taxon>
        <taxon>Dictyostelia</taxon>
        <taxon>Acytosteliales</taxon>
        <taxon>Cavenderiaceae</taxon>
        <taxon>Cavenderia</taxon>
    </lineage>
</organism>
<dbReference type="STRING" id="1054147.F4QET7"/>
<keyword evidence="3 4" id="KW-0687">Ribonucleoprotein</keyword>
<dbReference type="GO" id="GO:0005840">
    <property type="term" value="C:ribosome"/>
    <property type="evidence" value="ECO:0007669"/>
    <property type="project" value="UniProtKB-KW"/>
</dbReference>
<dbReference type="Gene3D" id="3.30.63.20">
    <property type="match status" value="1"/>
</dbReference>
<dbReference type="Pfam" id="PF03297">
    <property type="entry name" value="Ribosomal_S25"/>
    <property type="match status" value="1"/>
</dbReference>
<dbReference type="GeneID" id="14865345"/>
<evidence type="ECO:0000256" key="4">
    <source>
        <dbReference type="RuleBase" id="RU366057"/>
    </source>
</evidence>
<evidence type="ECO:0000256" key="2">
    <source>
        <dbReference type="ARBA" id="ARBA00022980"/>
    </source>
</evidence>
<name>F4QET7_CACFS</name>
<evidence type="ECO:0000313" key="7">
    <source>
        <dbReference type="Proteomes" id="UP000007797"/>
    </source>
</evidence>
<dbReference type="AlphaFoldDB" id="F4QET7"/>
<evidence type="ECO:0000256" key="1">
    <source>
        <dbReference type="ARBA" id="ARBA00009106"/>
    </source>
</evidence>
<dbReference type="InterPro" id="IPR004977">
    <property type="entry name" value="Ribosomal_eS25"/>
</dbReference>
<sequence>MPPKVGGKSKQIQAAKSAAGNQKGARKKWSKGKSKEKLANLVLLDKETFNKVNKELPGQKVITIANVSDKYKVNGSLARRIIRDFAAKGQIKKVIYSHRSGIFTKV</sequence>
<dbReference type="RefSeq" id="XP_004350852.1">
    <property type="nucleotide sequence ID" value="XM_004350801.1"/>
</dbReference>
<dbReference type="Proteomes" id="UP000007797">
    <property type="component" value="Unassembled WGS sequence"/>
</dbReference>
<dbReference type="KEGG" id="dfa:DFA_11911"/>
<evidence type="ECO:0000256" key="3">
    <source>
        <dbReference type="ARBA" id="ARBA00023274"/>
    </source>
</evidence>
<evidence type="ECO:0000256" key="5">
    <source>
        <dbReference type="SAM" id="MobiDB-lite"/>
    </source>
</evidence>
<dbReference type="EMBL" id="GL883029">
    <property type="protein sequence ID" value="EGG14144.1"/>
    <property type="molecule type" value="Genomic_DNA"/>
</dbReference>
<dbReference type="GO" id="GO:1990904">
    <property type="term" value="C:ribonucleoprotein complex"/>
    <property type="evidence" value="ECO:0007669"/>
    <property type="project" value="UniProtKB-KW"/>
</dbReference>
<reference evidence="7" key="1">
    <citation type="journal article" date="2011" name="Genome Res.">
        <title>Phylogeny-wide analysis of social amoeba genomes highlights ancient origins for complex intercellular communication.</title>
        <authorList>
            <person name="Heidel A.J."/>
            <person name="Lawal H.M."/>
            <person name="Felder M."/>
            <person name="Schilde C."/>
            <person name="Helps N.R."/>
            <person name="Tunggal B."/>
            <person name="Rivero F."/>
            <person name="John U."/>
            <person name="Schleicher M."/>
            <person name="Eichinger L."/>
            <person name="Platzer M."/>
            <person name="Noegel A.A."/>
            <person name="Schaap P."/>
            <person name="Gloeckner G."/>
        </authorList>
    </citation>
    <scope>NUCLEOTIDE SEQUENCE [LARGE SCALE GENOMIC DNA]</scope>
    <source>
        <strain evidence="7">SH3</strain>
    </source>
</reference>
<feature type="compositionally biased region" description="Low complexity" evidence="5">
    <location>
        <begin position="8"/>
        <end position="19"/>
    </location>
</feature>
<keyword evidence="2 4" id="KW-0689">Ribosomal protein</keyword>
<keyword evidence="7" id="KW-1185">Reference proteome</keyword>
<gene>
    <name evidence="6" type="primary">rps25</name>
    <name evidence="6" type="ORF">DFA_11911</name>
</gene>
<comment type="similarity">
    <text evidence="1 4">Belongs to the eukaryotic ribosomal protein eS25 family.</text>
</comment>